<dbReference type="EMBL" id="UINC01079482">
    <property type="protein sequence ID" value="SVC21524.1"/>
    <property type="molecule type" value="Genomic_DNA"/>
</dbReference>
<dbReference type="PANTHER" id="PTHR43808">
    <property type="entry name" value="ACETYLORNITHINE DEACETYLASE"/>
    <property type="match status" value="1"/>
</dbReference>
<dbReference type="SUPFAM" id="SSF53187">
    <property type="entry name" value="Zn-dependent exopeptidases"/>
    <property type="match status" value="1"/>
</dbReference>
<dbReference type="PROSITE" id="PS00759">
    <property type="entry name" value="ARGE_DAPE_CPG2_2"/>
    <property type="match status" value="1"/>
</dbReference>
<evidence type="ECO:0008006" key="4">
    <source>
        <dbReference type="Google" id="ProtNLM"/>
    </source>
</evidence>
<sequence>MAFDPVELTSEFINIKSESKISNAPISNLVEDRMEACGLAVERLEYADEYGEQKVSLIGKKGEGSGGLTFMSHTDTVPGQEQDWAAFRAEVRDDRLFGRGSCDMKGPLAATMIAAAAYDASQLKQPIFVTATADEEVGGRGARQVAIESKIFNEAKPTMGVVA</sequence>
<protein>
    <recommendedName>
        <fullName evidence="4">Peptidase M20 dimerisation domain-containing protein</fullName>
    </recommendedName>
</protein>
<dbReference type="Gene3D" id="3.40.630.10">
    <property type="entry name" value="Zn peptidases"/>
    <property type="match status" value="1"/>
</dbReference>
<gene>
    <name evidence="3" type="ORF">METZ01_LOCUS274378</name>
</gene>
<evidence type="ECO:0000256" key="1">
    <source>
        <dbReference type="ARBA" id="ARBA00022801"/>
    </source>
</evidence>
<dbReference type="GO" id="GO:0006526">
    <property type="term" value="P:L-arginine biosynthetic process"/>
    <property type="evidence" value="ECO:0007669"/>
    <property type="project" value="TreeGrafter"/>
</dbReference>
<evidence type="ECO:0000313" key="3">
    <source>
        <dbReference type="EMBL" id="SVC21524.1"/>
    </source>
</evidence>
<dbReference type="InterPro" id="IPR001261">
    <property type="entry name" value="ArgE/DapE_CS"/>
</dbReference>
<proteinExistence type="predicted"/>
<reference evidence="3" key="1">
    <citation type="submission" date="2018-05" db="EMBL/GenBank/DDBJ databases">
        <authorList>
            <person name="Lanie J.A."/>
            <person name="Ng W.-L."/>
            <person name="Kazmierczak K.M."/>
            <person name="Andrzejewski T.M."/>
            <person name="Davidsen T.M."/>
            <person name="Wayne K.J."/>
            <person name="Tettelin H."/>
            <person name="Glass J.I."/>
            <person name="Rusch D."/>
            <person name="Podicherti R."/>
            <person name="Tsui H.-C.T."/>
            <person name="Winkler M.E."/>
        </authorList>
    </citation>
    <scope>NUCLEOTIDE SEQUENCE</scope>
</reference>
<organism evidence="3">
    <name type="scientific">marine metagenome</name>
    <dbReference type="NCBI Taxonomy" id="408172"/>
    <lineage>
        <taxon>unclassified sequences</taxon>
        <taxon>metagenomes</taxon>
        <taxon>ecological metagenomes</taxon>
    </lineage>
</organism>
<keyword evidence="2" id="KW-0862">Zinc</keyword>
<keyword evidence="1" id="KW-0378">Hydrolase</keyword>
<feature type="non-terminal residue" evidence="3">
    <location>
        <position position="163"/>
    </location>
</feature>
<dbReference type="AlphaFoldDB" id="A0A382K9E2"/>
<evidence type="ECO:0000256" key="2">
    <source>
        <dbReference type="ARBA" id="ARBA00022833"/>
    </source>
</evidence>
<dbReference type="Pfam" id="PF01546">
    <property type="entry name" value="Peptidase_M20"/>
    <property type="match status" value="1"/>
</dbReference>
<accession>A0A382K9E2</accession>
<dbReference type="GO" id="GO:0008777">
    <property type="term" value="F:acetylornithine deacetylase activity"/>
    <property type="evidence" value="ECO:0007669"/>
    <property type="project" value="TreeGrafter"/>
</dbReference>
<dbReference type="InterPro" id="IPR050072">
    <property type="entry name" value="Peptidase_M20A"/>
</dbReference>
<dbReference type="PANTHER" id="PTHR43808:SF31">
    <property type="entry name" value="N-ACETYL-L-CITRULLINE DEACETYLASE"/>
    <property type="match status" value="1"/>
</dbReference>
<name>A0A382K9E2_9ZZZZ</name>
<dbReference type="InterPro" id="IPR002933">
    <property type="entry name" value="Peptidase_M20"/>
</dbReference>